<keyword evidence="2" id="KW-1185">Reference proteome</keyword>
<dbReference type="Proteomes" id="UP000636709">
    <property type="component" value="Unassembled WGS sequence"/>
</dbReference>
<evidence type="ECO:0000313" key="2">
    <source>
        <dbReference type="Proteomes" id="UP000636709"/>
    </source>
</evidence>
<reference evidence="1" key="1">
    <citation type="submission" date="2020-07" db="EMBL/GenBank/DDBJ databases">
        <title>Genome sequence and genetic diversity analysis of an under-domesticated orphan crop, white fonio (Digitaria exilis).</title>
        <authorList>
            <person name="Bennetzen J.L."/>
            <person name="Chen S."/>
            <person name="Ma X."/>
            <person name="Wang X."/>
            <person name="Yssel A.E.J."/>
            <person name="Chaluvadi S.R."/>
            <person name="Johnson M."/>
            <person name="Gangashetty P."/>
            <person name="Hamidou F."/>
            <person name="Sanogo M.D."/>
            <person name="Zwaenepoel A."/>
            <person name="Wallace J."/>
            <person name="Van De Peer Y."/>
            <person name="Van Deynze A."/>
        </authorList>
    </citation>
    <scope>NUCLEOTIDE SEQUENCE</scope>
    <source>
        <tissue evidence="1">Leaves</tissue>
    </source>
</reference>
<comment type="caution">
    <text evidence="1">The sequence shown here is derived from an EMBL/GenBank/DDBJ whole genome shotgun (WGS) entry which is preliminary data.</text>
</comment>
<name>A0A835FHR1_9POAL</name>
<accession>A0A835FHR1</accession>
<gene>
    <name evidence="1" type="ORF">HU200_011516</name>
</gene>
<dbReference type="AlphaFoldDB" id="A0A835FHR1"/>
<sequence length="141" mass="15035">MAAVLESAGGDTLKLLKEHVPGLAVVVEQVGHLLDVSVAVEATEKAKDKKRVATAAESNDDRRAKIGKVECGGFKDNVSISAAGVACFYSVVLAVSALTLLSSQSYQFVLDDIMKTWIVACLVIRHSEFKLRAEQSLTEGT</sequence>
<evidence type="ECO:0000313" key="1">
    <source>
        <dbReference type="EMBL" id="KAF8754046.1"/>
    </source>
</evidence>
<proteinExistence type="predicted"/>
<organism evidence="1 2">
    <name type="scientific">Digitaria exilis</name>
    <dbReference type="NCBI Taxonomy" id="1010633"/>
    <lineage>
        <taxon>Eukaryota</taxon>
        <taxon>Viridiplantae</taxon>
        <taxon>Streptophyta</taxon>
        <taxon>Embryophyta</taxon>
        <taxon>Tracheophyta</taxon>
        <taxon>Spermatophyta</taxon>
        <taxon>Magnoliopsida</taxon>
        <taxon>Liliopsida</taxon>
        <taxon>Poales</taxon>
        <taxon>Poaceae</taxon>
        <taxon>PACMAD clade</taxon>
        <taxon>Panicoideae</taxon>
        <taxon>Panicodae</taxon>
        <taxon>Paniceae</taxon>
        <taxon>Anthephorinae</taxon>
        <taxon>Digitaria</taxon>
    </lineage>
</organism>
<dbReference type="EMBL" id="JACEFO010000871">
    <property type="protein sequence ID" value="KAF8754046.1"/>
    <property type="molecule type" value="Genomic_DNA"/>
</dbReference>
<protein>
    <submittedName>
        <fullName evidence="1">Uncharacterized protein</fullName>
    </submittedName>
</protein>